<sequence length="192" mass="22531">MDAHVKKFRNYKPLVESSYKFLTTYVWGKNLKIPQFNMKQLTFYYKHEDGTIRDNTHTVIEDKNVLECATALEKVIPIQAQTQQTLKDKYAQYGVIQHLPDEYYAAYIGQGLTKRWEKAFSTTKKTRKCSDSFYINIVAANLNKDKMIPGAFIIATTNNKKLKKTQEKVLINQAMERKDNWFNNIFLLNKRT</sequence>
<protein>
    <submittedName>
        <fullName evidence="1">Origin recognition complex subunit 1</fullName>
    </submittedName>
</protein>
<reference evidence="1 2" key="1">
    <citation type="submission" date="2024-03" db="EMBL/GenBank/DDBJ databases">
        <title>The Acrasis kona genome and developmental transcriptomes reveal deep origins of eukaryotic multicellular pathways.</title>
        <authorList>
            <person name="Sheikh S."/>
            <person name="Fu C.-J."/>
            <person name="Brown M.W."/>
            <person name="Baldauf S.L."/>
        </authorList>
    </citation>
    <scope>NUCLEOTIDE SEQUENCE [LARGE SCALE GENOMIC DNA]</scope>
    <source>
        <strain evidence="1 2">ATCC MYA-3509</strain>
    </source>
</reference>
<accession>A0AAW2YLP2</accession>
<proteinExistence type="predicted"/>
<comment type="caution">
    <text evidence="1">The sequence shown here is derived from an EMBL/GenBank/DDBJ whole genome shotgun (WGS) entry which is preliminary data.</text>
</comment>
<dbReference type="EMBL" id="JAOPGA020000256">
    <property type="protein sequence ID" value="KAL0477856.1"/>
    <property type="molecule type" value="Genomic_DNA"/>
</dbReference>
<name>A0AAW2YLP2_9EUKA</name>
<dbReference type="Proteomes" id="UP001431209">
    <property type="component" value="Unassembled WGS sequence"/>
</dbReference>
<gene>
    <name evidence="1" type="ORF">AKO1_008511</name>
</gene>
<organism evidence="1 2">
    <name type="scientific">Acrasis kona</name>
    <dbReference type="NCBI Taxonomy" id="1008807"/>
    <lineage>
        <taxon>Eukaryota</taxon>
        <taxon>Discoba</taxon>
        <taxon>Heterolobosea</taxon>
        <taxon>Tetramitia</taxon>
        <taxon>Eutetramitia</taxon>
        <taxon>Acrasidae</taxon>
        <taxon>Acrasis</taxon>
    </lineage>
</organism>
<evidence type="ECO:0000313" key="2">
    <source>
        <dbReference type="Proteomes" id="UP001431209"/>
    </source>
</evidence>
<dbReference type="AlphaFoldDB" id="A0AAW2YLP2"/>
<keyword evidence="2" id="KW-1185">Reference proteome</keyword>
<evidence type="ECO:0000313" key="1">
    <source>
        <dbReference type="EMBL" id="KAL0477856.1"/>
    </source>
</evidence>